<accession>A0A7Y9XAZ8</accession>
<comment type="caution">
    <text evidence="1">The sequence shown here is derived from an EMBL/GenBank/DDBJ whole genome shotgun (WGS) entry which is preliminary data.</text>
</comment>
<reference evidence="1 2" key="1">
    <citation type="submission" date="2020-07" db="EMBL/GenBank/DDBJ databases">
        <title>Sequencing the genomes of 1000 actinobacteria strains.</title>
        <authorList>
            <person name="Klenk H.-P."/>
        </authorList>
    </citation>
    <scope>NUCLEOTIDE SEQUENCE [LARGE SCALE GENOMIC DNA]</scope>
    <source>
        <strain evidence="1 2">DSM 45278</strain>
    </source>
</reference>
<organism evidence="1 2">
    <name type="scientific">Nocardiopsis sinuspersici</name>
    <dbReference type="NCBI Taxonomy" id="501010"/>
    <lineage>
        <taxon>Bacteria</taxon>
        <taxon>Bacillati</taxon>
        <taxon>Actinomycetota</taxon>
        <taxon>Actinomycetes</taxon>
        <taxon>Streptosporangiales</taxon>
        <taxon>Nocardiopsidaceae</taxon>
        <taxon>Nocardiopsis</taxon>
    </lineage>
</organism>
<protein>
    <recommendedName>
        <fullName evidence="3">Transposase DDE domain-containing protein</fullName>
    </recommendedName>
</protein>
<sequence length="189" mass="21249">MKTDLDALLTALYVHLDDDVIPSANQRPGPGRPPLLTDAELICVAVAQVLLRCDDQRRWLRLAPTRIGHLFGRLPNQSEYNRRLTRLAPVLFTAAGWLARHTPTWYENLRLMDGTPVPCGASRTTVERSNLGQVCGYGRDASHHRFYWGSKLMLITTTEGAVVSFSLANPKELDERKQALHLLHVQRCA</sequence>
<name>A0A7Y9XAZ8_9ACTN</name>
<evidence type="ECO:0008006" key="3">
    <source>
        <dbReference type="Google" id="ProtNLM"/>
    </source>
</evidence>
<dbReference type="Proteomes" id="UP000584931">
    <property type="component" value="Unassembled WGS sequence"/>
</dbReference>
<gene>
    <name evidence="1" type="ORF">HNR06_001833</name>
</gene>
<dbReference type="EMBL" id="JACCHL010000001">
    <property type="protein sequence ID" value="NYH52244.1"/>
    <property type="molecule type" value="Genomic_DNA"/>
</dbReference>
<proteinExistence type="predicted"/>
<dbReference type="RefSeq" id="WP_237683348.1">
    <property type="nucleotide sequence ID" value="NZ_JACCHL010000001.1"/>
</dbReference>
<evidence type="ECO:0000313" key="1">
    <source>
        <dbReference type="EMBL" id="NYH52244.1"/>
    </source>
</evidence>
<dbReference type="AlphaFoldDB" id="A0A7Y9XAZ8"/>
<evidence type="ECO:0000313" key="2">
    <source>
        <dbReference type="Proteomes" id="UP000584931"/>
    </source>
</evidence>